<name>A0A0G1TCS2_9BACT</name>
<evidence type="ECO:0000313" key="1">
    <source>
        <dbReference type="EMBL" id="KKU43215.1"/>
    </source>
</evidence>
<evidence type="ECO:0000313" key="2">
    <source>
        <dbReference type="Proteomes" id="UP000034487"/>
    </source>
</evidence>
<gene>
    <name evidence="1" type="ORF">UX60_C0032G0005</name>
</gene>
<dbReference type="Gene3D" id="3.40.109.10">
    <property type="entry name" value="NADH Oxidase"/>
    <property type="match status" value="1"/>
</dbReference>
<reference evidence="1 2" key="1">
    <citation type="journal article" date="2015" name="Nature">
        <title>rRNA introns, odd ribosomes, and small enigmatic genomes across a large radiation of phyla.</title>
        <authorList>
            <person name="Brown C.T."/>
            <person name="Hug L.A."/>
            <person name="Thomas B.C."/>
            <person name="Sharon I."/>
            <person name="Castelle C.J."/>
            <person name="Singh A."/>
            <person name="Wilkins M.J."/>
            <person name="Williams K.H."/>
            <person name="Banfield J.F."/>
        </authorList>
    </citation>
    <scope>NUCLEOTIDE SEQUENCE [LARGE SCALE GENOMIC DNA]</scope>
</reference>
<comment type="caution">
    <text evidence="1">The sequence shown here is derived from an EMBL/GenBank/DDBJ whole genome shotgun (WGS) entry which is preliminary data.</text>
</comment>
<dbReference type="Proteomes" id="UP000034487">
    <property type="component" value="Unassembled WGS sequence"/>
</dbReference>
<accession>A0A0G1TCS2</accession>
<protein>
    <recommendedName>
        <fullName evidence="3">Nitroreductase</fullName>
    </recommendedName>
</protein>
<sequence length="338" mass="37818">MSIINPWLIEEKDFIAAKDLRSKLNFWLKYAVLAVSAHNTQPWSCLFRDNSLFVYRNEGRTLGSDQTTRLAHIGIGAFIENLSIASKNWGYEPKIHITAFSPNELEVAQISFDKVAEATGREYLELFKVITARHTNRGLYMPGKLDEHLLNTIATDGEGTAKSFVITEESGRKRIGELVAKGTDIALSLPFMKRELASFIYSSRKPKEIGMPIESMIPGHLKNLIRPETAIKFMNPESLARENMKKYSQAPALVIVGTYEDGPAAWIDAGRLMQRILLRATTKGYSHDIAAGPIEIPTLLPILRQEIQPNTRPQLLFRIGRAETPSLSISSGRKAVII</sequence>
<organism evidence="1 2">
    <name type="scientific">Berkelbacteria bacterium GW2011_GWA2_46_7</name>
    <dbReference type="NCBI Taxonomy" id="1618335"/>
    <lineage>
        <taxon>Bacteria</taxon>
        <taxon>Candidatus Berkelbacteria</taxon>
    </lineage>
</organism>
<dbReference type="InterPro" id="IPR000415">
    <property type="entry name" value="Nitroreductase-like"/>
</dbReference>
<dbReference type="AlphaFoldDB" id="A0A0G1TCS2"/>
<evidence type="ECO:0008006" key="3">
    <source>
        <dbReference type="Google" id="ProtNLM"/>
    </source>
</evidence>
<proteinExistence type="predicted"/>
<dbReference type="SUPFAM" id="SSF55469">
    <property type="entry name" value="FMN-dependent nitroreductase-like"/>
    <property type="match status" value="1"/>
</dbReference>
<dbReference type="EMBL" id="LCMV01000032">
    <property type="protein sequence ID" value="KKU43215.1"/>
    <property type="molecule type" value="Genomic_DNA"/>
</dbReference>
<dbReference type="GO" id="GO:0016491">
    <property type="term" value="F:oxidoreductase activity"/>
    <property type="evidence" value="ECO:0007669"/>
    <property type="project" value="InterPro"/>
</dbReference>